<dbReference type="SUPFAM" id="SSF46894">
    <property type="entry name" value="C-terminal effector domain of the bipartite response regulators"/>
    <property type="match status" value="1"/>
</dbReference>
<evidence type="ECO:0000313" key="2">
    <source>
        <dbReference type="EMBL" id="RXN85322.1"/>
    </source>
</evidence>
<evidence type="ECO:0000313" key="3">
    <source>
        <dbReference type="Proteomes" id="UP000290849"/>
    </source>
</evidence>
<dbReference type="Gene3D" id="1.10.10.10">
    <property type="entry name" value="Winged helix-like DNA-binding domain superfamily/Winged helix DNA-binding domain"/>
    <property type="match status" value="1"/>
</dbReference>
<name>A0A4Q1HFD6_9BURK</name>
<gene>
    <name evidence="2" type="ORF">C7R54_22800</name>
</gene>
<dbReference type="OrthoDB" id="5497412at2"/>
<organism evidence="2 3">
    <name type="scientific">Achromobacter aloeverae</name>
    <dbReference type="NCBI Taxonomy" id="1750518"/>
    <lineage>
        <taxon>Bacteria</taxon>
        <taxon>Pseudomonadati</taxon>
        <taxon>Pseudomonadota</taxon>
        <taxon>Betaproteobacteria</taxon>
        <taxon>Burkholderiales</taxon>
        <taxon>Alcaligenaceae</taxon>
        <taxon>Achromobacter</taxon>
    </lineage>
</organism>
<dbReference type="GO" id="GO:0003677">
    <property type="term" value="F:DNA binding"/>
    <property type="evidence" value="ECO:0007669"/>
    <property type="project" value="InterPro"/>
</dbReference>
<dbReference type="EMBL" id="PYAL01000007">
    <property type="protein sequence ID" value="RXN85322.1"/>
    <property type="molecule type" value="Genomic_DNA"/>
</dbReference>
<dbReference type="InterPro" id="IPR016032">
    <property type="entry name" value="Sig_transdc_resp-reg_C-effctor"/>
</dbReference>
<evidence type="ECO:0000259" key="1">
    <source>
        <dbReference type="SMART" id="SM00421"/>
    </source>
</evidence>
<sequence>MLDPQTVIGQLYDAVMDEDAFHPAVAACGQLIGQSHGVLLAWSGQATDMPVVASHFSSDPDRLQRYLADYAAYYHLLDPTKERWHAASEGDWLIDSRDLTPGRWNSQAFYHDFAQPLGMDGWAALKVAAARPQAGSPEWAFSLLRNKDDPSFSSEALALVNQVHPHLQRTLLLRQRYAELRQTAAMGLGVLDQIALPIWIAEADGRLRHANAAAEAAQRRPGFPLRQSGGRLLLPDGRLQAAWEALFHPKADHAAGGGLNVPAPDGHDVLLQVLALPAGLAASGSIERPLRMVVAHLRNDVLSPSWRAILAGLYGLTTAEIAVAADLARDHTVTEIAMVRGSHVETVRSQIKSILNKTGCRRQVTLVRLLDRLGVCAYAADNQPGSPSLRNTAPRTRS</sequence>
<dbReference type="GO" id="GO:0006355">
    <property type="term" value="P:regulation of DNA-templated transcription"/>
    <property type="evidence" value="ECO:0007669"/>
    <property type="project" value="InterPro"/>
</dbReference>
<dbReference type="SMART" id="SM00421">
    <property type="entry name" value="HTH_LUXR"/>
    <property type="match status" value="1"/>
</dbReference>
<reference evidence="2 3" key="1">
    <citation type="journal article" date="2017" name="Int. J. Syst. Evol. Microbiol.">
        <title>Achromobacter aloeverae sp. nov., isolated from the root of Aloe vera (L.) Burm.f.</title>
        <authorList>
            <person name="Kuncharoen N."/>
            <person name="Muramatsu Y."/>
            <person name="Shibata C."/>
            <person name="Kamakura Y."/>
            <person name="Nakagawa Y."/>
            <person name="Tanasupawat S."/>
        </authorList>
    </citation>
    <scope>NUCLEOTIDE SEQUENCE [LARGE SCALE GENOMIC DNA]</scope>
    <source>
        <strain evidence="2 3">AVA-1</strain>
    </source>
</reference>
<proteinExistence type="predicted"/>
<dbReference type="InterPro" id="IPR036388">
    <property type="entry name" value="WH-like_DNA-bd_sf"/>
</dbReference>
<dbReference type="InterPro" id="IPR000792">
    <property type="entry name" value="Tscrpt_reg_LuxR_C"/>
</dbReference>
<keyword evidence="3" id="KW-1185">Reference proteome</keyword>
<dbReference type="Proteomes" id="UP000290849">
    <property type="component" value="Unassembled WGS sequence"/>
</dbReference>
<comment type="caution">
    <text evidence="2">The sequence shown here is derived from an EMBL/GenBank/DDBJ whole genome shotgun (WGS) entry which is preliminary data.</text>
</comment>
<dbReference type="AlphaFoldDB" id="A0A4Q1HFD6"/>
<accession>A0A4Q1HFD6</accession>
<protein>
    <recommendedName>
        <fullName evidence="1">HTH luxR-type domain-containing protein</fullName>
    </recommendedName>
</protein>
<feature type="domain" description="HTH luxR-type" evidence="1">
    <location>
        <begin position="313"/>
        <end position="370"/>
    </location>
</feature>
<dbReference type="RefSeq" id="WP_129152876.1">
    <property type="nucleotide sequence ID" value="NZ_JBHSDO010000005.1"/>
</dbReference>